<dbReference type="RefSeq" id="WP_206248439.1">
    <property type="nucleotide sequence ID" value="NZ_CAJVAX010000021.1"/>
</dbReference>
<feature type="region of interest" description="Disordered" evidence="1">
    <location>
        <begin position="1"/>
        <end position="31"/>
    </location>
</feature>
<evidence type="ECO:0000313" key="3">
    <source>
        <dbReference type="Proteomes" id="UP001153328"/>
    </source>
</evidence>
<evidence type="ECO:0000256" key="1">
    <source>
        <dbReference type="SAM" id="MobiDB-lite"/>
    </source>
</evidence>
<proteinExistence type="predicted"/>
<accession>A0A9W4H6F0</accession>
<keyword evidence="3" id="KW-1185">Reference proteome</keyword>
<protein>
    <submittedName>
        <fullName evidence="2">Spherulation-specific family 4</fullName>
    </submittedName>
</protein>
<dbReference type="InterPro" id="IPR021986">
    <property type="entry name" value="Spherulin4"/>
</dbReference>
<sequence>MTPGRRPPATPAYGVPRRGAQDATAHPYGGPAGVPAASARALLVPMYVHPAVDPGAWRALEKMAGRLYGVVVNVADGPGAGRPDSAVATAAERLRSAGVRLFGYVDTDYAARPARDVERDVRRHREWYGVGGVFFDRVAAGREQLPYYRRLVAAGRLDGARTAVLNPGVHPDPGYAAAADLLVTYEGTWADYAAAAVPRWTAAHPPGRFCHLVYGVPGPAAARAVARTAAVRGAGVHCAVPGGPPNPWQHVPASAA</sequence>
<dbReference type="PANTHER" id="PTHR35040:SF9">
    <property type="entry name" value="4-LIKE CELL SURFACE PROTEIN, PUTATIVE (AFU_ORTHOLOGUE AFUA_4G14080)-RELATED"/>
    <property type="match status" value="1"/>
</dbReference>
<dbReference type="PANTHER" id="PTHR35040">
    <property type="match status" value="1"/>
</dbReference>
<dbReference type="AlphaFoldDB" id="A0A9W4H6F0"/>
<gene>
    <name evidence="2" type="ORF">SBRY_70204</name>
</gene>
<dbReference type="EMBL" id="CAJVAX010000021">
    <property type="protein sequence ID" value="CAG7655681.1"/>
    <property type="molecule type" value="Genomic_DNA"/>
</dbReference>
<name>A0A9W4H6F0_9ACTN</name>
<dbReference type="Proteomes" id="UP001153328">
    <property type="component" value="Unassembled WGS sequence"/>
</dbReference>
<feature type="compositionally biased region" description="Pro residues" evidence="1">
    <location>
        <begin position="1"/>
        <end position="10"/>
    </location>
</feature>
<comment type="caution">
    <text evidence="2">The sequence shown here is derived from an EMBL/GenBank/DDBJ whole genome shotgun (WGS) entry which is preliminary data.</text>
</comment>
<dbReference type="Pfam" id="PF12138">
    <property type="entry name" value="Spherulin4"/>
    <property type="match status" value="1"/>
</dbReference>
<reference evidence="2" key="1">
    <citation type="submission" date="2021-06" db="EMBL/GenBank/DDBJ databases">
        <authorList>
            <person name="Arsene-Ploetze F."/>
        </authorList>
    </citation>
    <scope>NUCLEOTIDE SEQUENCE</scope>
    <source>
        <strain evidence="2">SBRY1</strain>
    </source>
</reference>
<organism evidence="2 3">
    <name type="scientific">Actinacidiphila bryophytorum</name>
    <dbReference type="NCBI Taxonomy" id="1436133"/>
    <lineage>
        <taxon>Bacteria</taxon>
        <taxon>Bacillati</taxon>
        <taxon>Actinomycetota</taxon>
        <taxon>Actinomycetes</taxon>
        <taxon>Kitasatosporales</taxon>
        <taxon>Streptomycetaceae</taxon>
        <taxon>Actinacidiphila</taxon>
    </lineage>
</organism>
<evidence type="ECO:0000313" key="2">
    <source>
        <dbReference type="EMBL" id="CAG7655681.1"/>
    </source>
</evidence>